<dbReference type="Pfam" id="PF00440">
    <property type="entry name" value="TetR_N"/>
    <property type="match status" value="1"/>
</dbReference>
<dbReference type="EMBL" id="JADEWL010000071">
    <property type="protein sequence ID" value="MBE9214777.1"/>
    <property type="molecule type" value="Genomic_DNA"/>
</dbReference>
<feature type="DNA-binding region" description="H-T-H motif" evidence="4">
    <location>
        <begin position="34"/>
        <end position="53"/>
    </location>
</feature>
<accession>A0A8J7K2V7</accession>
<evidence type="ECO:0000313" key="7">
    <source>
        <dbReference type="Proteomes" id="UP000620559"/>
    </source>
</evidence>
<protein>
    <submittedName>
        <fullName evidence="6">TetR/AcrR family transcriptional regulator</fullName>
    </submittedName>
</protein>
<dbReference type="GO" id="GO:0003700">
    <property type="term" value="F:DNA-binding transcription factor activity"/>
    <property type="evidence" value="ECO:0007669"/>
    <property type="project" value="TreeGrafter"/>
</dbReference>
<dbReference type="InterPro" id="IPR025996">
    <property type="entry name" value="MT1864/Rv1816-like_C"/>
</dbReference>
<feature type="domain" description="HTH tetR-type" evidence="5">
    <location>
        <begin position="11"/>
        <end position="71"/>
    </location>
</feature>
<dbReference type="InterPro" id="IPR001647">
    <property type="entry name" value="HTH_TetR"/>
</dbReference>
<reference evidence="6" key="1">
    <citation type="submission" date="2020-10" db="EMBL/GenBank/DDBJ databases">
        <authorList>
            <person name="Castelo-Branco R."/>
            <person name="Eusebio N."/>
            <person name="Adriana R."/>
            <person name="Vieira A."/>
            <person name="Brugerolle De Fraissinette N."/>
            <person name="Rezende De Castro R."/>
            <person name="Schneider M.P."/>
            <person name="Vasconcelos V."/>
            <person name="Leao P.N."/>
        </authorList>
    </citation>
    <scope>NUCLEOTIDE SEQUENCE</scope>
    <source>
        <strain evidence="6">LEGE 06105</strain>
    </source>
</reference>
<dbReference type="PANTHER" id="PTHR30055">
    <property type="entry name" value="HTH-TYPE TRANSCRIPTIONAL REGULATOR RUTR"/>
    <property type="match status" value="1"/>
</dbReference>
<evidence type="ECO:0000259" key="5">
    <source>
        <dbReference type="PROSITE" id="PS50977"/>
    </source>
</evidence>
<dbReference type="InterPro" id="IPR036271">
    <property type="entry name" value="Tet_transcr_reg_TetR-rel_C_sf"/>
</dbReference>
<dbReference type="RefSeq" id="WP_193922735.1">
    <property type="nucleotide sequence ID" value="NZ_JADEWL010000071.1"/>
</dbReference>
<dbReference type="PRINTS" id="PR00455">
    <property type="entry name" value="HTHTETR"/>
</dbReference>
<dbReference type="InterPro" id="IPR009057">
    <property type="entry name" value="Homeodomain-like_sf"/>
</dbReference>
<name>A0A8J7K2V7_9CYAN</name>
<dbReference type="Gene3D" id="1.10.357.10">
    <property type="entry name" value="Tetracycline Repressor, domain 2"/>
    <property type="match status" value="1"/>
</dbReference>
<evidence type="ECO:0000313" key="6">
    <source>
        <dbReference type="EMBL" id="MBE9214777.1"/>
    </source>
</evidence>
<organism evidence="6 7">
    <name type="scientific">Plectonema cf. radiosum LEGE 06105</name>
    <dbReference type="NCBI Taxonomy" id="945769"/>
    <lineage>
        <taxon>Bacteria</taxon>
        <taxon>Bacillati</taxon>
        <taxon>Cyanobacteriota</taxon>
        <taxon>Cyanophyceae</taxon>
        <taxon>Oscillatoriophycideae</taxon>
        <taxon>Oscillatoriales</taxon>
        <taxon>Microcoleaceae</taxon>
        <taxon>Plectonema</taxon>
    </lineage>
</organism>
<keyword evidence="7" id="KW-1185">Reference proteome</keyword>
<comment type="caution">
    <text evidence="6">The sequence shown here is derived from an EMBL/GenBank/DDBJ whole genome shotgun (WGS) entry which is preliminary data.</text>
</comment>
<evidence type="ECO:0000256" key="2">
    <source>
        <dbReference type="ARBA" id="ARBA00023125"/>
    </source>
</evidence>
<proteinExistence type="predicted"/>
<dbReference type="SUPFAM" id="SSF46689">
    <property type="entry name" value="Homeodomain-like"/>
    <property type="match status" value="1"/>
</dbReference>
<dbReference type="SUPFAM" id="SSF48498">
    <property type="entry name" value="Tetracyclin repressor-like, C-terminal domain"/>
    <property type="match status" value="1"/>
</dbReference>
<dbReference type="AlphaFoldDB" id="A0A8J7K2V7"/>
<keyword evidence="3" id="KW-0804">Transcription</keyword>
<keyword evidence="1" id="KW-0805">Transcription regulation</keyword>
<dbReference type="Pfam" id="PF13305">
    <property type="entry name" value="TetR_C_33"/>
    <property type="match status" value="1"/>
</dbReference>
<evidence type="ECO:0000256" key="3">
    <source>
        <dbReference type="ARBA" id="ARBA00023163"/>
    </source>
</evidence>
<gene>
    <name evidence="6" type="ORF">IQ247_19235</name>
</gene>
<dbReference type="PANTHER" id="PTHR30055:SF220">
    <property type="entry name" value="TETR-FAMILY REGULATORY PROTEIN"/>
    <property type="match status" value="1"/>
</dbReference>
<keyword evidence="2 4" id="KW-0238">DNA-binding</keyword>
<evidence type="ECO:0000256" key="1">
    <source>
        <dbReference type="ARBA" id="ARBA00023015"/>
    </source>
</evidence>
<dbReference type="GO" id="GO:0000976">
    <property type="term" value="F:transcription cis-regulatory region binding"/>
    <property type="evidence" value="ECO:0007669"/>
    <property type="project" value="TreeGrafter"/>
</dbReference>
<evidence type="ECO:0000256" key="4">
    <source>
        <dbReference type="PROSITE-ProRule" id="PRU00335"/>
    </source>
</evidence>
<sequence>MEKSRARYHHGNLREELLRATGELLETKGLEAISMRAIARHIGVSHGAPANHFANKEALMTAYVAQAFEDAVQSVENACQQVGDDLEKRFLAVGQAIVNFAIKNPNTFKLMIRSEWFDSKQVDVAIPRRKMFDILLNHIEAMDLVNGAPAQSAQTRAIAAWAMIQGYASLRIEGVLVAGKDEKTGDPREVAAIKAYLHGAILSSPQPHSLKYPQSAIMIE</sequence>
<dbReference type="InterPro" id="IPR050109">
    <property type="entry name" value="HTH-type_TetR-like_transc_reg"/>
</dbReference>
<dbReference type="Proteomes" id="UP000620559">
    <property type="component" value="Unassembled WGS sequence"/>
</dbReference>
<dbReference type="PROSITE" id="PS50977">
    <property type="entry name" value="HTH_TETR_2"/>
    <property type="match status" value="1"/>
</dbReference>